<evidence type="ECO:0000313" key="3">
    <source>
        <dbReference type="RefSeq" id="XP_022316707.1"/>
    </source>
</evidence>
<name>A0A8B8CLI4_CRAVI</name>
<feature type="coiled-coil region" evidence="1">
    <location>
        <begin position="127"/>
        <end position="154"/>
    </location>
</feature>
<dbReference type="RefSeq" id="XP_022316707.1">
    <property type="nucleotide sequence ID" value="XM_022460999.1"/>
</dbReference>
<gene>
    <name evidence="3" type="primary">LOC111120275</name>
</gene>
<protein>
    <submittedName>
        <fullName evidence="3">Uncharacterized protein LOC111120275</fullName>
    </submittedName>
</protein>
<accession>A0A8B8CLI4</accession>
<reference evidence="3" key="1">
    <citation type="submission" date="2025-08" db="UniProtKB">
        <authorList>
            <consortium name="RefSeq"/>
        </authorList>
    </citation>
    <scope>IDENTIFICATION</scope>
    <source>
        <tissue evidence="3">Whole sample</tissue>
    </source>
</reference>
<proteinExistence type="predicted"/>
<evidence type="ECO:0000313" key="2">
    <source>
        <dbReference type="Proteomes" id="UP000694844"/>
    </source>
</evidence>
<dbReference type="Proteomes" id="UP000694844">
    <property type="component" value="Chromosome 2"/>
</dbReference>
<sequence length="184" mass="21729">MVNRVYWIVYSTYEHNGTTTLSIPLMNQITWTIHFLSRHYDYLTHSSIEEILSILKQFAKRLSVHYTVKPFLLKYKDTMDGIVKGILNILWSIVRKNTIEKSRLRREEIGNKLWDIVEEKGCKIHIEEILNAQREDINSKIQDYENEINGVLSSLQKTLCLSLSKERNWTLTWQAINSNLNEQS</sequence>
<evidence type="ECO:0000256" key="1">
    <source>
        <dbReference type="SAM" id="Coils"/>
    </source>
</evidence>
<keyword evidence="1" id="KW-0175">Coiled coil</keyword>
<organism evidence="2 3">
    <name type="scientific">Crassostrea virginica</name>
    <name type="common">Eastern oyster</name>
    <dbReference type="NCBI Taxonomy" id="6565"/>
    <lineage>
        <taxon>Eukaryota</taxon>
        <taxon>Metazoa</taxon>
        <taxon>Spiralia</taxon>
        <taxon>Lophotrochozoa</taxon>
        <taxon>Mollusca</taxon>
        <taxon>Bivalvia</taxon>
        <taxon>Autobranchia</taxon>
        <taxon>Pteriomorphia</taxon>
        <taxon>Ostreida</taxon>
        <taxon>Ostreoidea</taxon>
        <taxon>Ostreidae</taxon>
        <taxon>Crassostrea</taxon>
    </lineage>
</organism>
<dbReference type="AlphaFoldDB" id="A0A8B8CLI4"/>
<dbReference type="GeneID" id="111120275"/>
<dbReference type="KEGG" id="cvn:111120275"/>
<keyword evidence="2" id="KW-1185">Reference proteome</keyword>